<evidence type="ECO:0000313" key="3">
    <source>
        <dbReference type="Proteomes" id="UP000695022"/>
    </source>
</evidence>
<gene>
    <name evidence="4" type="primary">LOC106819522</name>
</gene>
<accession>A0ABM1F5A7</accession>
<reference evidence="4" key="1">
    <citation type="submission" date="2025-08" db="UniProtKB">
        <authorList>
            <consortium name="RefSeq"/>
        </authorList>
    </citation>
    <scope>IDENTIFICATION</scope>
</reference>
<dbReference type="InterPro" id="IPR014748">
    <property type="entry name" value="Enoyl-CoA_hydra_C"/>
</dbReference>
<dbReference type="Proteomes" id="UP000695022">
    <property type="component" value="Unplaced"/>
</dbReference>
<dbReference type="Gene3D" id="3.90.226.10">
    <property type="entry name" value="2-enoyl-CoA Hydratase, Chain A, domain 1"/>
    <property type="match status" value="1"/>
</dbReference>
<name>A0ABM1F5A7_PRICU</name>
<dbReference type="SUPFAM" id="SSF52096">
    <property type="entry name" value="ClpP/crotonase"/>
    <property type="match status" value="1"/>
</dbReference>
<sequence length="194" mass="20578">MSVEDVGPFVSKLRAMVAEIQNLPMPTIAALDGTAVGGGLEMALDGCDMRIAADTDQDGPVVETKIWQLIPGGGGTQNLPRLIGKAKAKELIFTGRVLDGVQAHSVGLVNDVVEQNRDGDAAYRRAVQLACEILPQGPVAVRMAKLAIDKGLEVDLSTGLAIEQACYAQVIPTKDRVEGLSAFKEKRPPVYKGE</sequence>
<dbReference type="CDD" id="cd06558">
    <property type="entry name" value="crotonase-like"/>
    <property type="match status" value="1"/>
</dbReference>
<evidence type="ECO:0000313" key="4">
    <source>
        <dbReference type="RefSeq" id="XP_014679628.1"/>
    </source>
</evidence>
<dbReference type="Pfam" id="PF00378">
    <property type="entry name" value="ECH_1"/>
    <property type="match status" value="1"/>
</dbReference>
<dbReference type="InterPro" id="IPR029045">
    <property type="entry name" value="ClpP/crotonase-like_dom_sf"/>
</dbReference>
<evidence type="ECO:0000256" key="1">
    <source>
        <dbReference type="ARBA" id="ARBA00005254"/>
    </source>
</evidence>
<dbReference type="GeneID" id="106819522"/>
<dbReference type="PANTHER" id="PTHR11941">
    <property type="entry name" value="ENOYL-COA HYDRATASE-RELATED"/>
    <property type="match status" value="1"/>
</dbReference>
<dbReference type="Gene3D" id="1.10.12.10">
    <property type="entry name" value="Lyase 2-enoyl-coa Hydratase, Chain A, domain 2"/>
    <property type="match status" value="1"/>
</dbReference>
<keyword evidence="3" id="KW-1185">Reference proteome</keyword>
<dbReference type="PANTHER" id="PTHR11941:SF171">
    <property type="entry name" value="SD19268P"/>
    <property type="match status" value="1"/>
</dbReference>
<protein>
    <submittedName>
        <fullName evidence="4">LOW QUALITY PROTEIN: methylglutaconyl-CoA hydratase, mitochondrial-like</fullName>
    </submittedName>
</protein>
<dbReference type="InterPro" id="IPR001753">
    <property type="entry name" value="Enoyl-CoA_hydra/iso"/>
</dbReference>
<evidence type="ECO:0000256" key="2">
    <source>
        <dbReference type="ARBA" id="ARBA00023239"/>
    </source>
</evidence>
<dbReference type="RefSeq" id="XP_014679628.1">
    <property type="nucleotide sequence ID" value="XM_014824142.1"/>
</dbReference>
<proteinExistence type="inferred from homology"/>
<keyword evidence="2" id="KW-0456">Lyase</keyword>
<comment type="similarity">
    <text evidence="1">Belongs to the enoyl-CoA hydratase/isomerase family.</text>
</comment>
<organism evidence="3 4">
    <name type="scientific">Priapulus caudatus</name>
    <name type="common">Priapulid worm</name>
    <dbReference type="NCBI Taxonomy" id="37621"/>
    <lineage>
        <taxon>Eukaryota</taxon>
        <taxon>Metazoa</taxon>
        <taxon>Ecdysozoa</taxon>
        <taxon>Scalidophora</taxon>
        <taxon>Priapulida</taxon>
        <taxon>Priapulimorpha</taxon>
        <taxon>Priapulimorphida</taxon>
        <taxon>Priapulidae</taxon>
        <taxon>Priapulus</taxon>
    </lineage>
</organism>